<dbReference type="GO" id="GO:0046872">
    <property type="term" value="F:metal ion binding"/>
    <property type="evidence" value="ECO:0007669"/>
    <property type="project" value="UniProtKB-KW"/>
</dbReference>
<accession>A0A7R8WKR0</accession>
<evidence type="ECO:0000256" key="4">
    <source>
        <dbReference type="ARBA" id="ARBA00022723"/>
    </source>
</evidence>
<dbReference type="CDD" id="cd01335">
    <property type="entry name" value="Radical_SAM"/>
    <property type="match status" value="1"/>
</dbReference>
<dbReference type="SFLD" id="SFLDG01064">
    <property type="entry name" value="F420__menaquinone_cofactor_bio"/>
    <property type="match status" value="2"/>
</dbReference>
<keyword evidence="6" id="KW-0411">Iron-sulfur</keyword>
<dbReference type="SMART" id="SM00729">
    <property type="entry name" value="Elp3"/>
    <property type="match status" value="1"/>
</dbReference>
<dbReference type="InterPro" id="IPR022431">
    <property type="entry name" value="Cyclic_DHFL_synthase_mqnC"/>
</dbReference>
<dbReference type="GO" id="GO:0051539">
    <property type="term" value="F:4 iron, 4 sulfur cluster binding"/>
    <property type="evidence" value="ECO:0007669"/>
    <property type="project" value="UniProtKB-KW"/>
</dbReference>
<dbReference type="SFLD" id="SFLDF00342">
    <property type="entry name" value="cyclic_dehypoxanthine_futalosi"/>
    <property type="match status" value="2"/>
</dbReference>
<dbReference type="GO" id="GO:0009234">
    <property type="term" value="P:menaquinone biosynthetic process"/>
    <property type="evidence" value="ECO:0007669"/>
    <property type="project" value="InterPro"/>
</dbReference>
<keyword evidence="5" id="KW-0408">Iron</keyword>
<dbReference type="InterPro" id="IPR058240">
    <property type="entry name" value="rSAM_sf"/>
</dbReference>
<evidence type="ECO:0000313" key="7">
    <source>
        <dbReference type="EMBL" id="CAD7230886.1"/>
    </source>
</evidence>
<keyword evidence="3" id="KW-0949">S-adenosyl-L-methionine</keyword>
<evidence type="ECO:0000256" key="1">
    <source>
        <dbReference type="ARBA" id="ARBA00001966"/>
    </source>
</evidence>
<dbReference type="InterPro" id="IPR006638">
    <property type="entry name" value="Elp3/MiaA/NifB-like_rSAM"/>
</dbReference>
<dbReference type="HAMAP" id="MF_00993">
    <property type="entry name" value="MqnE"/>
    <property type="match status" value="1"/>
</dbReference>
<proteinExistence type="inferred from homology"/>
<protein>
    <submittedName>
        <fullName evidence="7">Uncharacterized protein</fullName>
    </submittedName>
</protein>
<dbReference type="SFLD" id="SFLDG01082">
    <property type="entry name" value="B12-binding_domain_containing"/>
    <property type="match status" value="1"/>
</dbReference>
<dbReference type="EMBL" id="OB663037">
    <property type="protein sequence ID" value="CAD7230886.1"/>
    <property type="molecule type" value="Genomic_DNA"/>
</dbReference>
<dbReference type="SFLD" id="SFLDS00029">
    <property type="entry name" value="Radical_SAM"/>
    <property type="match status" value="2"/>
</dbReference>
<dbReference type="HAMAP" id="MF_00992">
    <property type="entry name" value="MqnC"/>
    <property type="match status" value="1"/>
</dbReference>
<reference evidence="7" key="1">
    <citation type="submission" date="2020-11" db="EMBL/GenBank/DDBJ databases">
        <authorList>
            <person name="Tran Van P."/>
        </authorList>
    </citation>
    <scope>NUCLEOTIDE SEQUENCE</scope>
</reference>
<dbReference type="PROSITE" id="PS51918">
    <property type="entry name" value="RADICAL_SAM"/>
    <property type="match status" value="2"/>
</dbReference>
<dbReference type="InterPro" id="IPR020050">
    <property type="entry name" value="FO_synthase_su2"/>
</dbReference>
<dbReference type="SFLD" id="SFLDG01389">
    <property type="entry name" value="menaquinone_synthsis_involved"/>
    <property type="match status" value="2"/>
</dbReference>
<organism evidence="7">
    <name type="scientific">Cyprideis torosa</name>
    <dbReference type="NCBI Taxonomy" id="163714"/>
    <lineage>
        <taxon>Eukaryota</taxon>
        <taxon>Metazoa</taxon>
        <taxon>Ecdysozoa</taxon>
        <taxon>Arthropoda</taxon>
        <taxon>Crustacea</taxon>
        <taxon>Oligostraca</taxon>
        <taxon>Ostracoda</taxon>
        <taxon>Podocopa</taxon>
        <taxon>Podocopida</taxon>
        <taxon>Cytherocopina</taxon>
        <taxon>Cytheroidea</taxon>
        <taxon>Cytherideidae</taxon>
        <taxon>Cyprideis</taxon>
    </lineage>
</organism>
<dbReference type="Gene3D" id="3.20.20.70">
    <property type="entry name" value="Aldolase class I"/>
    <property type="match status" value="2"/>
</dbReference>
<dbReference type="GO" id="GO:0016765">
    <property type="term" value="F:transferase activity, transferring alkyl or aryl (other than methyl) groups"/>
    <property type="evidence" value="ECO:0007669"/>
    <property type="project" value="InterPro"/>
</dbReference>
<feature type="non-terminal residue" evidence="7">
    <location>
        <position position="1"/>
    </location>
</feature>
<dbReference type="Pfam" id="PF04055">
    <property type="entry name" value="Radical_SAM"/>
    <property type="match status" value="2"/>
</dbReference>
<keyword evidence="4" id="KW-0479">Metal-binding</keyword>
<dbReference type="InterPro" id="IPR045567">
    <property type="entry name" value="CofH/MnqC-like_C"/>
</dbReference>
<dbReference type="PANTHER" id="PTHR43076">
    <property type="entry name" value="FO SYNTHASE (COFH)"/>
    <property type="match status" value="1"/>
</dbReference>
<dbReference type="InterPro" id="IPR022432">
    <property type="entry name" value="MqnE"/>
</dbReference>
<dbReference type="Pfam" id="PF19288">
    <property type="entry name" value="CofH_C"/>
    <property type="match status" value="2"/>
</dbReference>
<dbReference type="InterPro" id="IPR007197">
    <property type="entry name" value="rSAM"/>
</dbReference>
<dbReference type="GO" id="GO:0044689">
    <property type="term" value="F:7,8-didemethyl-8-hydroxy-5-deazariboflavin synthase activity"/>
    <property type="evidence" value="ECO:0007669"/>
    <property type="project" value="TreeGrafter"/>
</dbReference>
<evidence type="ECO:0000256" key="5">
    <source>
        <dbReference type="ARBA" id="ARBA00023004"/>
    </source>
</evidence>
<name>A0A7R8WKR0_9CRUS</name>
<dbReference type="NCBIfam" id="TIGR00423">
    <property type="entry name" value="CofH family radical SAM protein"/>
    <property type="match status" value="2"/>
</dbReference>
<comment type="cofactor">
    <cofactor evidence="1">
        <name>[4Fe-4S] cluster</name>
        <dbReference type="ChEBI" id="CHEBI:49883"/>
    </cofactor>
</comment>
<evidence type="ECO:0000256" key="3">
    <source>
        <dbReference type="ARBA" id="ARBA00022691"/>
    </source>
</evidence>
<dbReference type="InterPro" id="IPR034405">
    <property type="entry name" value="F420"/>
</dbReference>
<dbReference type="AlphaFoldDB" id="A0A7R8WKR0"/>
<dbReference type="NCBIfam" id="TIGR03700">
    <property type="entry name" value="mena_SCO4494"/>
    <property type="match status" value="1"/>
</dbReference>
<dbReference type="SFLD" id="SFLDF00343">
    <property type="entry name" value="aminofutalosine_synthase_(mqnE"/>
    <property type="match status" value="2"/>
</dbReference>
<keyword evidence="2" id="KW-0004">4Fe-4S</keyword>
<evidence type="ECO:0000256" key="2">
    <source>
        <dbReference type="ARBA" id="ARBA00022485"/>
    </source>
</evidence>
<dbReference type="NCBIfam" id="TIGR03699">
    <property type="entry name" value="menaquin_MqnC"/>
    <property type="match status" value="1"/>
</dbReference>
<gene>
    <name evidence="7" type="ORF">CTOB1V02_LOCUS8742</name>
</gene>
<dbReference type="PANTHER" id="PTHR43076:SF1">
    <property type="entry name" value="LIPOYL SYNTHASE 2"/>
    <property type="match status" value="1"/>
</dbReference>
<sequence>MHTSIVRAGLVDIFEKITAEKRLSCEDGLRLLACRDLLALGVLANMVRNRKNGDDTFFIYNQHINYSNVCTNLCKFCAFGKEEGAEKAYQMTVEEVQQKVAERLDEPIREIHMVGGIHPHLPFQYYLDLLRGIKEVRPSVHIQAFTCVEIAHLADLAGQGIAATLELLKEAGLDSIPGGGAEVFSPRIRKLTCEKKISGEQWLEVAKIVHQNGLKSNATMLYGHIETAEERIEHLDALRRTQDETGGFLAFIPLAFHPKHTEMSDLAKTSGVDDLKMMAVSRLMLDNFPHIKAYWVMLGPKMAQVALSFGADDMDGTVKEEVITHMAGAETDQAIGSETLIRLIREAEHFVGRIEDGQRISDEDYRVLEERASLHDIGYLADLLRNRKHPEKVVTYVIDRNINYTNICISGCRFCAYYVQPGDSAGYVLSFSTLQEKIKETKALGGTQILLQGGLHPDLPLSYYEEMIRFIKEQNVHLHGFSPPEVQHFAKISGCSVDEVLDRLIAAGLDSIPGGGAEILSDRVRHRIAPEKCNTSQWLEVMEKAHLRGIRSTATMMFGHVEHGEERLEHLRRLRALQDRTGGFTAFIPWPFQPGNTALQRESESGKTGGHGYLKMLGLARLYLDNFDNIQASWVTQGAKIAQLSLFFGANDFGSTMIEENVVAAAGVSYRLSEREIRRLVEDAGFVAKQRLMDYRLA</sequence>
<evidence type="ECO:0000256" key="6">
    <source>
        <dbReference type="ARBA" id="ARBA00023014"/>
    </source>
</evidence>
<dbReference type="OrthoDB" id="449339at2759"/>
<dbReference type="SUPFAM" id="SSF102114">
    <property type="entry name" value="Radical SAM enzymes"/>
    <property type="match status" value="2"/>
</dbReference>
<dbReference type="InterPro" id="IPR013785">
    <property type="entry name" value="Aldolase_TIM"/>
</dbReference>